<dbReference type="PATRIC" id="fig|476652.3.peg.4000"/>
<protein>
    <submittedName>
        <fullName evidence="1">Uncharacterized protein</fullName>
    </submittedName>
</protein>
<organism evidence="1 2">
    <name type="scientific">Desulfosporosinus acididurans</name>
    <dbReference type="NCBI Taxonomy" id="476652"/>
    <lineage>
        <taxon>Bacteria</taxon>
        <taxon>Bacillati</taxon>
        <taxon>Bacillota</taxon>
        <taxon>Clostridia</taxon>
        <taxon>Eubacteriales</taxon>
        <taxon>Desulfitobacteriaceae</taxon>
        <taxon>Desulfosporosinus</taxon>
    </lineage>
</organism>
<sequence>MRAFLKNLLTSYSSPCDLPLSEAERLLGEIEESREKIEYAWNHFDYADPEYVEIAVLELLLAETQYSILNKRYRLMLGIEKKSLYWETPETEFPSFSLESQLENHAFYGAFLNSEKKSTPVVSQLLSQNPS</sequence>
<keyword evidence="2" id="KW-1185">Reference proteome</keyword>
<name>A0A0J1FN07_9FIRM</name>
<dbReference type="Proteomes" id="UP000036356">
    <property type="component" value="Unassembled WGS sequence"/>
</dbReference>
<comment type="caution">
    <text evidence="1">The sequence shown here is derived from an EMBL/GenBank/DDBJ whole genome shotgun (WGS) entry which is preliminary data.</text>
</comment>
<dbReference type="RefSeq" id="WP_047811559.1">
    <property type="nucleotide sequence ID" value="NZ_LDZY01000015.1"/>
</dbReference>
<accession>A0A0J1FN07</accession>
<dbReference type="EMBL" id="LDZY01000015">
    <property type="protein sequence ID" value="KLU64348.1"/>
    <property type="molecule type" value="Genomic_DNA"/>
</dbReference>
<evidence type="ECO:0000313" key="2">
    <source>
        <dbReference type="Proteomes" id="UP000036356"/>
    </source>
</evidence>
<evidence type="ECO:0000313" key="1">
    <source>
        <dbReference type="EMBL" id="KLU64348.1"/>
    </source>
</evidence>
<reference evidence="1 2" key="1">
    <citation type="submission" date="2015-06" db="EMBL/GenBank/DDBJ databases">
        <title>Draft genome of the moderately acidophilic sulfate reducer Candidatus Desulfosporosinus acididurans strain M1.</title>
        <authorList>
            <person name="Poehlein A."/>
            <person name="Petzsch P."/>
            <person name="Johnson B.D."/>
            <person name="Schloemann M."/>
            <person name="Daniel R."/>
            <person name="Muehling M."/>
        </authorList>
    </citation>
    <scope>NUCLEOTIDE SEQUENCE [LARGE SCALE GENOMIC DNA]</scope>
    <source>
        <strain evidence="1 2">M1</strain>
    </source>
</reference>
<gene>
    <name evidence="1" type="ORF">DEAC_c37820</name>
</gene>
<dbReference type="AlphaFoldDB" id="A0A0J1FN07"/>
<proteinExistence type="predicted"/>